<accession>A0AAD6GNG4</accession>
<reference evidence="1 2" key="1">
    <citation type="journal article" date="2023" name="IMA Fungus">
        <title>Comparative genomic study of the Penicillium genus elucidates a diverse pangenome and 15 lateral gene transfer events.</title>
        <authorList>
            <person name="Petersen C."/>
            <person name="Sorensen T."/>
            <person name="Nielsen M.R."/>
            <person name="Sondergaard T.E."/>
            <person name="Sorensen J.L."/>
            <person name="Fitzpatrick D.A."/>
            <person name="Frisvad J.C."/>
            <person name="Nielsen K.L."/>
        </authorList>
    </citation>
    <scope>NUCLEOTIDE SEQUENCE [LARGE SCALE GENOMIC DNA]</scope>
    <source>
        <strain evidence="1 2">IBT 29057</strain>
    </source>
</reference>
<organism evidence="1 2">
    <name type="scientific">Penicillium hetheringtonii</name>
    <dbReference type="NCBI Taxonomy" id="911720"/>
    <lineage>
        <taxon>Eukaryota</taxon>
        <taxon>Fungi</taxon>
        <taxon>Dikarya</taxon>
        <taxon>Ascomycota</taxon>
        <taxon>Pezizomycotina</taxon>
        <taxon>Eurotiomycetes</taxon>
        <taxon>Eurotiomycetidae</taxon>
        <taxon>Eurotiales</taxon>
        <taxon>Aspergillaceae</taxon>
        <taxon>Penicillium</taxon>
    </lineage>
</organism>
<comment type="caution">
    <text evidence="1">The sequence shown here is derived from an EMBL/GenBank/DDBJ whole genome shotgun (WGS) entry which is preliminary data.</text>
</comment>
<name>A0AAD6GNG4_9EURO</name>
<sequence>MVSQASKDYISAQHFALIYIDQYGQMNREFSPSISHYRDTILSPQVITEFPEAVLEGGPQESSLEFVSTQLCPGHLMNYGPCESRFRKEV</sequence>
<evidence type="ECO:0000313" key="1">
    <source>
        <dbReference type="EMBL" id="KAJ5569150.1"/>
    </source>
</evidence>
<dbReference type="AlphaFoldDB" id="A0AAD6GNG4"/>
<protein>
    <submittedName>
        <fullName evidence="1">Uncharacterized protein</fullName>
    </submittedName>
</protein>
<dbReference type="Proteomes" id="UP001216150">
    <property type="component" value="Unassembled WGS sequence"/>
</dbReference>
<dbReference type="EMBL" id="JAQJAC010000010">
    <property type="protein sequence ID" value="KAJ5569150.1"/>
    <property type="molecule type" value="Genomic_DNA"/>
</dbReference>
<keyword evidence="2" id="KW-1185">Reference proteome</keyword>
<gene>
    <name evidence="1" type="ORF">N7450_011636</name>
</gene>
<proteinExistence type="predicted"/>
<evidence type="ECO:0000313" key="2">
    <source>
        <dbReference type="Proteomes" id="UP001216150"/>
    </source>
</evidence>